<gene>
    <name evidence="2" type="ORF">LCGC14_1460640</name>
</gene>
<sequence length="238" mass="28215">MFKVSVITTLYNYRDYIGKCIKSFMKQDFEDSEMIIVDDGSTDNPYPFITKYMNGRIEYIRLDKNQGYSYAKNIGIKNSNSEILVMLDADDMLTKNGILIRYEKIKEGYDFVHGPCLNLKDKRPLVRNKMWGEWKANKIYKYVHAQGVMLKKDIHRKVGLYDESLWCKSDREFFARVFHYGFKIGTVDQDVAIYRRHSRQMHQSKEKLKVNDKLQKHVLKLIEKRKTDLSGLELLEIK</sequence>
<dbReference type="InterPro" id="IPR029044">
    <property type="entry name" value="Nucleotide-diphossugar_trans"/>
</dbReference>
<proteinExistence type="predicted"/>
<evidence type="ECO:0000259" key="1">
    <source>
        <dbReference type="Pfam" id="PF00535"/>
    </source>
</evidence>
<dbReference type="EMBL" id="LAZR01010163">
    <property type="protein sequence ID" value="KKM68461.1"/>
    <property type="molecule type" value="Genomic_DNA"/>
</dbReference>
<dbReference type="GO" id="GO:0016758">
    <property type="term" value="F:hexosyltransferase activity"/>
    <property type="evidence" value="ECO:0007669"/>
    <property type="project" value="UniProtKB-ARBA"/>
</dbReference>
<feature type="domain" description="Glycosyltransferase 2-like" evidence="1">
    <location>
        <begin position="5"/>
        <end position="128"/>
    </location>
</feature>
<reference evidence="2" key="1">
    <citation type="journal article" date="2015" name="Nature">
        <title>Complex archaea that bridge the gap between prokaryotes and eukaryotes.</title>
        <authorList>
            <person name="Spang A."/>
            <person name="Saw J.H."/>
            <person name="Jorgensen S.L."/>
            <person name="Zaremba-Niedzwiedzka K."/>
            <person name="Martijn J."/>
            <person name="Lind A.E."/>
            <person name="van Eijk R."/>
            <person name="Schleper C."/>
            <person name="Guy L."/>
            <person name="Ettema T.J."/>
        </authorList>
    </citation>
    <scope>NUCLEOTIDE SEQUENCE</scope>
</reference>
<evidence type="ECO:0000313" key="2">
    <source>
        <dbReference type="EMBL" id="KKM68461.1"/>
    </source>
</evidence>
<comment type="caution">
    <text evidence="2">The sequence shown here is derived from an EMBL/GenBank/DDBJ whole genome shotgun (WGS) entry which is preliminary data.</text>
</comment>
<dbReference type="PANTHER" id="PTHR22916">
    <property type="entry name" value="GLYCOSYLTRANSFERASE"/>
    <property type="match status" value="1"/>
</dbReference>
<accession>A0A0F9K184</accession>
<dbReference type="InterPro" id="IPR001173">
    <property type="entry name" value="Glyco_trans_2-like"/>
</dbReference>
<dbReference type="Gene3D" id="3.90.550.10">
    <property type="entry name" value="Spore Coat Polysaccharide Biosynthesis Protein SpsA, Chain A"/>
    <property type="match status" value="1"/>
</dbReference>
<dbReference type="PANTHER" id="PTHR22916:SF3">
    <property type="entry name" value="UDP-GLCNAC:BETAGAL BETA-1,3-N-ACETYLGLUCOSAMINYLTRANSFERASE-LIKE PROTEIN 1"/>
    <property type="match status" value="1"/>
</dbReference>
<protein>
    <recommendedName>
        <fullName evidence="1">Glycosyltransferase 2-like domain-containing protein</fullName>
    </recommendedName>
</protein>
<name>A0A0F9K184_9ZZZZ</name>
<dbReference type="AlphaFoldDB" id="A0A0F9K184"/>
<organism evidence="2">
    <name type="scientific">marine sediment metagenome</name>
    <dbReference type="NCBI Taxonomy" id="412755"/>
    <lineage>
        <taxon>unclassified sequences</taxon>
        <taxon>metagenomes</taxon>
        <taxon>ecological metagenomes</taxon>
    </lineage>
</organism>
<dbReference type="CDD" id="cd00761">
    <property type="entry name" value="Glyco_tranf_GTA_type"/>
    <property type="match status" value="1"/>
</dbReference>
<dbReference type="SUPFAM" id="SSF53448">
    <property type="entry name" value="Nucleotide-diphospho-sugar transferases"/>
    <property type="match status" value="1"/>
</dbReference>
<dbReference type="Pfam" id="PF00535">
    <property type="entry name" value="Glycos_transf_2"/>
    <property type="match status" value="1"/>
</dbReference>